<dbReference type="InterPro" id="IPR003594">
    <property type="entry name" value="HATPase_dom"/>
</dbReference>
<dbReference type="GO" id="GO:0000155">
    <property type="term" value="F:phosphorelay sensor kinase activity"/>
    <property type="evidence" value="ECO:0007669"/>
    <property type="project" value="InterPro"/>
</dbReference>
<dbReference type="Gene3D" id="3.30.565.10">
    <property type="entry name" value="Histidine kinase-like ATPase, C-terminal domain"/>
    <property type="match status" value="1"/>
</dbReference>
<dbReference type="Pfam" id="PF00512">
    <property type="entry name" value="HisKA"/>
    <property type="match status" value="1"/>
</dbReference>
<evidence type="ECO:0000256" key="2">
    <source>
        <dbReference type="ARBA" id="ARBA00012438"/>
    </source>
</evidence>
<dbReference type="Pfam" id="PF02518">
    <property type="entry name" value="HATPase_c"/>
    <property type="match status" value="1"/>
</dbReference>
<feature type="transmembrane region" description="Helical" evidence="7">
    <location>
        <begin position="6"/>
        <end position="27"/>
    </location>
</feature>
<keyword evidence="3" id="KW-0597">Phosphoprotein</keyword>
<keyword evidence="4" id="KW-0808">Transferase</keyword>
<dbReference type="OrthoDB" id="9792991at2"/>
<dbReference type="SMART" id="SM00388">
    <property type="entry name" value="HisKA"/>
    <property type="match status" value="1"/>
</dbReference>
<keyword evidence="7" id="KW-1133">Transmembrane helix</keyword>
<dbReference type="Gene3D" id="1.10.287.130">
    <property type="match status" value="1"/>
</dbReference>
<dbReference type="PROSITE" id="PS50109">
    <property type="entry name" value="HIS_KIN"/>
    <property type="match status" value="1"/>
</dbReference>
<dbReference type="EMBL" id="AZFW01000037">
    <property type="protein sequence ID" value="KRM28079.1"/>
    <property type="molecule type" value="Genomic_DNA"/>
</dbReference>
<evidence type="ECO:0000313" key="9">
    <source>
        <dbReference type="EMBL" id="KRM28079.1"/>
    </source>
</evidence>
<dbReference type="PANTHER" id="PTHR43547">
    <property type="entry name" value="TWO-COMPONENT HISTIDINE KINASE"/>
    <property type="match status" value="1"/>
</dbReference>
<name>A0A0R1XD36_9LACO</name>
<accession>A0A0R1XD36</accession>
<reference evidence="9 10" key="1">
    <citation type="journal article" date="2015" name="Genome Announc.">
        <title>Expanding the biotechnology potential of lactobacilli through comparative genomics of 213 strains and associated genera.</title>
        <authorList>
            <person name="Sun Z."/>
            <person name="Harris H.M."/>
            <person name="McCann A."/>
            <person name="Guo C."/>
            <person name="Argimon S."/>
            <person name="Zhang W."/>
            <person name="Yang X."/>
            <person name="Jeffery I.B."/>
            <person name="Cooney J.C."/>
            <person name="Kagawa T.F."/>
            <person name="Liu W."/>
            <person name="Song Y."/>
            <person name="Salvetti E."/>
            <person name="Wrobel A."/>
            <person name="Rasinkangas P."/>
            <person name="Parkhill J."/>
            <person name="Rea M.C."/>
            <person name="O'Sullivan O."/>
            <person name="Ritari J."/>
            <person name="Douillard F.P."/>
            <person name="Paul Ross R."/>
            <person name="Yang R."/>
            <person name="Briner A.E."/>
            <person name="Felis G.E."/>
            <person name="de Vos W.M."/>
            <person name="Barrangou R."/>
            <person name="Klaenhammer T.R."/>
            <person name="Caufield P.W."/>
            <person name="Cui Y."/>
            <person name="Zhang H."/>
            <person name="O'Toole P.W."/>
        </authorList>
    </citation>
    <scope>NUCLEOTIDE SEQUENCE [LARGE SCALE GENOMIC DNA]</scope>
    <source>
        <strain evidence="9 10">DSM 16991</strain>
    </source>
</reference>
<dbReference type="SMART" id="SM00387">
    <property type="entry name" value="HATPase_c"/>
    <property type="match status" value="1"/>
</dbReference>
<evidence type="ECO:0000256" key="3">
    <source>
        <dbReference type="ARBA" id="ARBA00022553"/>
    </source>
</evidence>
<evidence type="ECO:0000313" key="10">
    <source>
        <dbReference type="Proteomes" id="UP000050949"/>
    </source>
</evidence>
<dbReference type="InterPro" id="IPR036890">
    <property type="entry name" value="HATPase_C_sf"/>
</dbReference>
<dbReference type="RefSeq" id="WP_051225333.1">
    <property type="nucleotide sequence ID" value="NZ_AUEH01000029.1"/>
</dbReference>
<dbReference type="CDD" id="cd00075">
    <property type="entry name" value="HATPase"/>
    <property type="match status" value="1"/>
</dbReference>
<protein>
    <recommendedName>
        <fullName evidence="2">histidine kinase</fullName>
        <ecNumber evidence="2">2.7.13.3</ecNumber>
    </recommendedName>
</protein>
<dbReference type="InterPro" id="IPR003661">
    <property type="entry name" value="HisK_dim/P_dom"/>
</dbReference>
<evidence type="ECO:0000256" key="1">
    <source>
        <dbReference type="ARBA" id="ARBA00000085"/>
    </source>
</evidence>
<proteinExistence type="predicted"/>
<evidence type="ECO:0000259" key="8">
    <source>
        <dbReference type="PROSITE" id="PS50109"/>
    </source>
</evidence>
<dbReference type="EC" id="2.7.13.3" evidence="2"/>
<dbReference type="InterPro" id="IPR036097">
    <property type="entry name" value="HisK_dim/P_sf"/>
</dbReference>
<comment type="catalytic activity">
    <reaction evidence="1">
        <text>ATP + protein L-histidine = ADP + protein N-phospho-L-histidine.</text>
        <dbReference type="EC" id="2.7.13.3"/>
    </reaction>
</comment>
<dbReference type="CDD" id="cd00082">
    <property type="entry name" value="HisKA"/>
    <property type="match status" value="1"/>
</dbReference>
<dbReference type="SUPFAM" id="SSF55874">
    <property type="entry name" value="ATPase domain of HSP90 chaperone/DNA topoisomerase II/histidine kinase"/>
    <property type="match status" value="1"/>
</dbReference>
<dbReference type="SUPFAM" id="SSF47384">
    <property type="entry name" value="Homodimeric domain of signal transducing histidine kinase"/>
    <property type="match status" value="1"/>
</dbReference>
<feature type="domain" description="Histidine kinase" evidence="8">
    <location>
        <begin position="89"/>
        <end position="301"/>
    </location>
</feature>
<evidence type="ECO:0000256" key="6">
    <source>
        <dbReference type="ARBA" id="ARBA00023012"/>
    </source>
</evidence>
<dbReference type="Proteomes" id="UP000050949">
    <property type="component" value="Unassembled WGS sequence"/>
</dbReference>
<dbReference type="PANTHER" id="PTHR43547:SF2">
    <property type="entry name" value="HYBRID SIGNAL TRANSDUCTION HISTIDINE KINASE C"/>
    <property type="match status" value="1"/>
</dbReference>
<organism evidence="9 10">
    <name type="scientific">Schleiferilactobacillus harbinensis DSM 16991</name>
    <dbReference type="NCBI Taxonomy" id="1122147"/>
    <lineage>
        <taxon>Bacteria</taxon>
        <taxon>Bacillati</taxon>
        <taxon>Bacillota</taxon>
        <taxon>Bacilli</taxon>
        <taxon>Lactobacillales</taxon>
        <taxon>Lactobacillaceae</taxon>
        <taxon>Schleiferilactobacillus</taxon>
    </lineage>
</organism>
<keyword evidence="7" id="KW-0812">Transmembrane</keyword>
<evidence type="ECO:0000256" key="7">
    <source>
        <dbReference type="SAM" id="Phobius"/>
    </source>
</evidence>
<comment type="caution">
    <text evidence="9">The sequence shown here is derived from an EMBL/GenBank/DDBJ whole genome shotgun (WGS) entry which is preliminary data.</text>
</comment>
<dbReference type="eggNOG" id="COG2205">
    <property type="taxonomic scope" value="Bacteria"/>
</dbReference>
<keyword evidence="7" id="KW-0472">Membrane</keyword>
<gene>
    <name evidence="9" type="ORF">FC91_GL002170</name>
</gene>
<keyword evidence="5 9" id="KW-0418">Kinase</keyword>
<dbReference type="AlphaFoldDB" id="A0A0R1XD36"/>
<sequence length="308" mass="33658">MTTIGWILLIAMAGACLAYLVYILLAIRDLRHQVNGIAASRTNNDVRTASRNPLIVNLANAINTLLTDQRQERADNAAVAKQIDQAINNISHDLRTPLTVASGYVQYLSEEKLPPAKAQQVLTQAEQNLETVNTRLESLLEYNRITEHRLTVQAENFDLSALVQNALLTLYDALQTAGFTVTPQITSGVLVHLDQEKTRRIIQNLLGNALIHGIKTLHVTLSQHPAAPTITLTVTNGIAHPITHLERLTDRFYTEDLAGQTGNSGLGLYITQHLAELMQGQLALTTTATAFTATVTLPQRIASTPKAP</sequence>
<dbReference type="InterPro" id="IPR005467">
    <property type="entry name" value="His_kinase_dom"/>
</dbReference>
<evidence type="ECO:0000256" key="5">
    <source>
        <dbReference type="ARBA" id="ARBA00022777"/>
    </source>
</evidence>
<evidence type="ECO:0000256" key="4">
    <source>
        <dbReference type="ARBA" id="ARBA00022679"/>
    </source>
</evidence>
<dbReference type="PATRIC" id="fig|1122147.4.peg.2245"/>
<keyword evidence="6" id="KW-0902">Two-component regulatory system</keyword>